<proteinExistence type="predicted"/>
<protein>
    <submittedName>
        <fullName evidence="1">Uncharacterized protein</fullName>
    </submittedName>
</protein>
<dbReference type="OrthoDB" id="1953225at2"/>
<evidence type="ECO:0000313" key="1">
    <source>
        <dbReference type="EMBL" id="ETD17179.1"/>
    </source>
</evidence>
<dbReference type="EMBL" id="AZJE01000033">
    <property type="protein sequence ID" value="ETD17179.1"/>
    <property type="molecule type" value="Genomic_DNA"/>
</dbReference>
<dbReference type="STRING" id="1073376.HMPREF1202_02417"/>
<name>V8BPY9_9FIRM</name>
<evidence type="ECO:0000313" key="2">
    <source>
        <dbReference type="Proteomes" id="UP000018683"/>
    </source>
</evidence>
<dbReference type="HOGENOM" id="CLU_2002236_0_0_9"/>
<dbReference type="RefSeq" id="WP_023922965.1">
    <property type="nucleotide sequence ID" value="NZ_KI669410.1"/>
</dbReference>
<comment type="caution">
    <text evidence="1">The sequence shown here is derived from an EMBL/GenBank/DDBJ whole genome shotgun (WGS) entry which is preliminary data.</text>
</comment>
<sequence>MNDLTTVLRQRILIVYSDIEWRDEMFSKVLDAYPHDMINKMIKSRCGCWIELKDGTMIRFVYASDAARGIRANKIIAQPGIDETFLYTVFRRMLISDSDMYVATDTEVKHAAIYYIDEDTRDAK</sequence>
<dbReference type="Proteomes" id="UP000018683">
    <property type="component" value="Unassembled WGS sequence"/>
</dbReference>
<organism evidence="1 2">
    <name type="scientific">[Ruminococcus] lactaris CC59_002D</name>
    <dbReference type="NCBI Taxonomy" id="1073376"/>
    <lineage>
        <taxon>Bacteria</taxon>
        <taxon>Bacillati</taxon>
        <taxon>Bacillota</taxon>
        <taxon>Clostridia</taxon>
        <taxon>Lachnospirales</taxon>
        <taxon>Lachnospiraceae</taxon>
        <taxon>Mediterraneibacter</taxon>
    </lineage>
</organism>
<gene>
    <name evidence="1" type="ORF">HMPREF1202_02417</name>
</gene>
<accession>V8BPY9</accession>
<reference evidence="1 2" key="1">
    <citation type="submission" date="2013-10" db="EMBL/GenBank/DDBJ databases">
        <title>The Genome Sequence of Ruminococcus lactaris CC59_002D.</title>
        <authorList>
            <consortium name="The Broad Institute Genomics Platform"/>
            <person name="Earl A."/>
            <person name="Allen-Vercoe E."/>
            <person name="Daigneault M."/>
            <person name="Young S.K."/>
            <person name="Zeng Q."/>
            <person name="Gargeya S."/>
            <person name="Fitzgerald M."/>
            <person name="Abouelleil A."/>
            <person name="Alvarado L."/>
            <person name="Chapman S.B."/>
            <person name="Gainer-Dewar J."/>
            <person name="Goldberg J."/>
            <person name="Griggs A."/>
            <person name="Gujja S."/>
            <person name="Hansen M."/>
            <person name="Howarth C."/>
            <person name="Imamovic A."/>
            <person name="Ireland A."/>
            <person name="Larimer J."/>
            <person name="McCowan C."/>
            <person name="Murphy C."/>
            <person name="Pearson M."/>
            <person name="Poon T.W."/>
            <person name="Priest M."/>
            <person name="Roberts A."/>
            <person name="Saif S."/>
            <person name="Shea T."/>
            <person name="Sykes S."/>
            <person name="Wortman J."/>
            <person name="Nusbaum C."/>
            <person name="Birren B."/>
        </authorList>
    </citation>
    <scope>NUCLEOTIDE SEQUENCE [LARGE SCALE GENOMIC DNA]</scope>
    <source>
        <strain evidence="1 2">CC59_002D</strain>
    </source>
</reference>
<dbReference type="AlphaFoldDB" id="V8BPY9"/>